<dbReference type="EMBL" id="JBBWWR010000004">
    <property type="protein sequence ID" value="KAK8967552.1"/>
    <property type="molecule type" value="Genomic_DNA"/>
</dbReference>
<protein>
    <submittedName>
        <fullName evidence="2">Uncharacterized protein</fullName>
    </submittedName>
</protein>
<evidence type="ECO:0000313" key="2">
    <source>
        <dbReference type="EMBL" id="KAK8967552.1"/>
    </source>
</evidence>
<sequence length="153" mass="16283">MEQPKNPTASPPPPPPHYVAAGDTKTSKTRRQPPSPEEMIAFYESKGLDRQAASLKAIEDLQSLLLRGADASRRDRLPPSGDLQRKLDNAIARLAILDMKLDSKPGYPESLAIGVASGALLGGLSAALPSALRALGDTWRFVASAANHRTPPP</sequence>
<comment type="caution">
    <text evidence="2">The sequence shown here is derived from an EMBL/GenBank/DDBJ whole genome shotgun (WGS) entry which is preliminary data.</text>
</comment>
<evidence type="ECO:0000256" key="1">
    <source>
        <dbReference type="SAM" id="MobiDB-lite"/>
    </source>
</evidence>
<organism evidence="2 3">
    <name type="scientific">Platanthera guangdongensis</name>
    <dbReference type="NCBI Taxonomy" id="2320717"/>
    <lineage>
        <taxon>Eukaryota</taxon>
        <taxon>Viridiplantae</taxon>
        <taxon>Streptophyta</taxon>
        <taxon>Embryophyta</taxon>
        <taxon>Tracheophyta</taxon>
        <taxon>Spermatophyta</taxon>
        <taxon>Magnoliopsida</taxon>
        <taxon>Liliopsida</taxon>
        <taxon>Asparagales</taxon>
        <taxon>Orchidaceae</taxon>
        <taxon>Orchidoideae</taxon>
        <taxon>Orchideae</taxon>
        <taxon>Orchidinae</taxon>
        <taxon>Platanthera</taxon>
    </lineage>
</organism>
<feature type="region of interest" description="Disordered" evidence="1">
    <location>
        <begin position="1"/>
        <end position="36"/>
    </location>
</feature>
<evidence type="ECO:0000313" key="3">
    <source>
        <dbReference type="Proteomes" id="UP001412067"/>
    </source>
</evidence>
<reference evidence="2 3" key="1">
    <citation type="journal article" date="2022" name="Nat. Plants">
        <title>Genomes of leafy and leafless Platanthera orchids illuminate the evolution of mycoheterotrophy.</title>
        <authorList>
            <person name="Li M.H."/>
            <person name="Liu K.W."/>
            <person name="Li Z."/>
            <person name="Lu H.C."/>
            <person name="Ye Q.L."/>
            <person name="Zhang D."/>
            <person name="Wang J.Y."/>
            <person name="Li Y.F."/>
            <person name="Zhong Z.M."/>
            <person name="Liu X."/>
            <person name="Yu X."/>
            <person name="Liu D.K."/>
            <person name="Tu X.D."/>
            <person name="Liu B."/>
            <person name="Hao Y."/>
            <person name="Liao X.Y."/>
            <person name="Jiang Y.T."/>
            <person name="Sun W.H."/>
            <person name="Chen J."/>
            <person name="Chen Y.Q."/>
            <person name="Ai Y."/>
            <person name="Zhai J.W."/>
            <person name="Wu S.S."/>
            <person name="Zhou Z."/>
            <person name="Hsiao Y.Y."/>
            <person name="Wu W.L."/>
            <person name="Chen Y.Y."/>
            <person name="Lin Y.F."/>
            <person name="Hsu J.L."/>
            <person name="Li C.Y."/>
            <person name="Wang Z.W."/>
            <person name="Zhao X."/>
            <person name="Zhong W.Y."/>
            <person name="Ma X.K."/>
            <person name="Ma L."/>
            <person name="Huang J."/>
            <person name="Chen G.Z."/>
            <person name="Huang M.Z."/>
            <person name="Huang L."/>
            <person name="Peng D.H."/>
            <person name="Luo Y.B."/>
            <person name="Zou S.Q."/>
            <person name="Chen S.P."/>
            <person name="Lan S."/>
            <person name="Tsai W.C."/>
            <person name="Van de Peer Y."/>
            <person name="Liu Z.J."/>
        </authorList>
    </citation>
    <scope>NUCLEOTIDE SEQUENCE [LARGE SCALE GENOMIC DNA]</scope>
    <source>
        <strain evidence="2">Lor288</strain>
    </source>
</reference>
<dbReference type="Proteomes" id="UP001412067">
    <property type="component" value="Unassembled WGS sequence"/>
</dbReference>
<accession>A0ABR2MUM2</accession>
<gene>
    <name evidence="2" type="ORF">KSP40_PGU011961</name>
</gene>
<keyword evidence="3" id="KW-1185">Reference proteome</keyword>
<proteinExistence type="predicted"/>
<name>A0ABR2MUM2_9ASPA</name>